<comment type="caution">
    <text evidence="4">The sequence shown here is derived from an EMBL/GenBank/DDBJ whole genome shotgun (WGS) entry which is preliminary data.</text>
</comment>
<dbReference type="GO" id="GO:0016301">
    <property type="term" value="F:kinase activity"/>
    <property type="evidence" value="ECO:0007669"/>
    <property type="project" value="UniProtKB-KW"/>
</dbReference>
<proteinExistence type="predicted"/>
<keyword evidence="1" id="KW-0808">Transferase</keyword>
<dbReference type="GO" id="GO:0005829">
    <property type="term" value="C:cytosol"/>
    <property type="evidence" value="ECO:0007669"/>
    <property type="project" value="TreeGrafter"/>
</dbReference>
<dbReference type="PATRIC" id="fig|1125717.3.peg.12"/>
<protein>
    <submittedName>
        <fullName evidence="4">Carbohydrate kinase, PfkB family</fullName>
    </submittedName>
</protein>
<dbReference type="AlphaFoldDB" id="J0NWA2"/>
<evidence type="ECO:0000313" key="5">
    <source>
        <dbReference type="Proteomes" id="UP000004578"/>
    </source>
</evidence>
<dbReference type="Proteomes" id="UP000004578">
    <property type="component" value="Unassembled WGS sequence"/>
</dbReference>
<dbReference type="PANTHER" id="PTHR10584:SF166">
    <property type="entry name" value="RIBOKINASE"/>
    <property type="match status" value="1"/>
</dbReference>
<keyword evidence="2 4" id="KW-0418">Kinase</keyword>
<gene>
    <name evidence="4" type="ORF">HMPREF1317_0687</name>
</gene>
<reference evidence="4 5" key="1">
    <citation type="submission" date="2012-05" db="EMBL/GenBank/DDBJ databases">
        <authorList>
            <person name="Harkins D.M."/>
            <person name="Madupu R."/>
            <person name="Durkin A.S."/>
            <person name="Torralba M."/>
            <person name="Methe B."/>
            <person name="Sutton G.G."/>
            <person name="Nelson K.E."/>
        </authorList>
    </citation>
    <scope>NUCLEOTIDE SEQUENCE [LARGE SCALE GENOMIC DNA]</scope>
    <source>
        <strain evidence="4 5">F0490</strain>
    </source>
</reference>
<evidence type="ECO:0000256" key="1">
    <source>
        <dbReference type="ARBA" id="ARBA00022679"/>
    </source>
</evidence>
<keyword evidence="5" id="KW-1185">Reference proteome</keyword>
<feature type="domain" description="Carbohydrate kinase PfkB" evidence="3">
    <location>
        <begin position="27"/>
        <end position="293"/>
    </location>
</feature>
<evidence type="ECO:0000256" key="2">
    <source>
        <dbReference type="ARBA" id="ARBA00022777"/>
    </source>
</evidence>
<evidence type="ECO:0000313" key="4">
    <source>
        <dbReference type="EMBL" id="EJF51759.1"/>
    </source>
</evidence>
<dbReference type="Pfam" id="PF00294">
    <property type="entry name" value="PfkB"/>
    <property type="match status" value="1"/>
</dbReference>
<dbReference type="SUPFAM" id="SSF53613">
    <property type="entry name" value="Ribokinase-like"/>
    <property type="match status" value="1"/>
</dbReference>
<dbReference type="InterPro" id="IPR011611">
    <property type="entry name" value="PfkB_dom"/>
</dbReference>
<dbReference type="Gene3D" id="3.40.1190.20">
    <property type="match status" value="1"/>
</dbReference>
<sequence>MAGRFISTHSVALVLPMHIAYMPGRGGSVHADAASSRPGGGFTTLSAAAAMGVPAAMASPLGTGPNSFTVRQQLVEAGVSVLTPELVGDIGVVIQLIVEDGSMTSVVTAGVESEPSRAVLDRIILQPGDTIHVAASDLTNPHSAKVLSEWGAELPESVTLVVSISPAVEQVPVEAWRNLLGRADIVTMNVREATTLTSILAGYRGGTAIRDLMRPGATTVRRLGSMGCELQEGRDAPIVHIPAFQTTTADTAGVGDTHIAEMCAGLLMGYELADACLMANAGAAITISHPSALPVPTLQQVEAVLESGVVSTVVPLRP</sequence>
<evidence type="ECO:0000259" key="3">
    <source>
        <dbReference type="Pfam" id="PF00294"/>
    </source>
</evidence>
<dbReference type="InterPro" id="IPR029056">
    <property type="entry name" value="Ribokinase-like"/>
</dbReference>
<name>J0NWA2_9ACTO</name>
<dbReference type="EMBL" id="AKFS01000002">
    <property type="protein sequence ID" value="EJF51759.1"/>
    <property type="molecule type" value="Genomic_DNA"/>
</dbReference>
<dbReference type="PANTHER" id="PTHR10584">
    <property type="entry name" value="SUGAR KINASE"/>
    <property type="match status" value="1"/>
</dbReference>
<accession>J0NWA2</accession>
<organism evidence="4 5">
    <name type="scientific">Schaalia georgiae F0490</name>
    <dbReference type="NCBI Taxonomy" id="1125717"/>
    <lineage>
        <taxon>Bacteria</taxon>
        <taxon>Bacillati</taxon>
        <taxon>Actinomycetota</taxon>
        <taxon>Actinomycetes</taxon>
        <taxon>Actinomycetales</taxon>
        <taxon>Actinomycetaceae</taxon>
        <taxon>Schaalia</taxon>
    </lineage>
</organism>